<organism evidence="5 6">
    <name type="scientific">Ligilactobacillus salivarius</name>
    <dbReference type="NCBI Taxonomy" id="1624"/>
    <lineage>
        <taxon>Bacteria</taxon>
        <taxon>Bacillati</taxon>
        <taxon>Bacillota</taxon>
        <taxon>Bacilli</taxon>
        <taxon>Lactobacillales</taxon>
        <taxon>Lactobacillaceae</taxon>
        <taxon>Ligilactobacillus</taxon>
    </lineage>
</organism>
<dbReference type="Gene3D" id="3.90.550.10">
    <property type="entry name" value="Spore Coat Polysaccharide Biosynthesis Protein SpsA, Chain A"/>
    <property type="match status" value="3"/>
</dbReference>
<dbReference type="Pfam" id="PF00535">
    <property type="entry name" value="Glycos_transf_2"/>
    <property type="match status" value="2"/>
</dbReference>
<gene>
    <name evidence="5" type="ORF">B5G36_10155</name>
</gene>
<dbReference type="CDD" id="cd00761">
    <property type="entry name" value="Glyco_tranf_GTA_type"/>
    <property type="match status" value="1"/>
</dbReference>
<dbReference type="EMBL" id="NFHF01000040">
    <property type="protein sequence ID" value="OUN16368.1"/>
    <property type="molecule type" value="Genomic_DNA"/>
</dbReference>
<evidence type="ECO:0000256" key="2">
    <source>
        <dbReference type="ARBA" id="ARBA00022679"/>
    </source>
</evidence>
<name>A0AB36MF93_9LACO</name>
<dbReference type="CDD" id="cd04194">
    <property type="entry name" value="GT8_A4GalT_like"/>
    <property type="match status" value="1"/>
</dbReference>
<dbReference type="InterPro" id="IPR001173">
    <property type="entry name" value="Glyco_trans_2-like"/>
</dbReference>
<evidence type="ECO:0000259" key="4">
    <source>
        <dbReference type="Pfam" id="PF00535"/>
    </source>
</evidence>
<evidence type="ECO:0000256" key="1">
    <source>
        <dbReference type="ARBA" id="ARBA00022676"/>
    </source>
</evidence>
<dbReference type="GO" id="GO:0016757">
    <property type="term" value="F:glycosyltransferase activity"/>
    <property type="evidence" value="ECO:0007669"/>
    <property type="project" value="UniProtKB-KW"/>
</dbReference>
<comment type="caution">
    <text evidence="5">The sequence shown here is derived from an EMBL/GenBank/DDBJ whole genome shotgun (WGS) entry which is preliminary data.</text>
</comment>
<reference evidence="6" key="1">
    <citation type="submission" date="2017-04" db="EMBL/GenBank/DDBJ databases">
        <title>Function of individual gut microbiota members based on whole genome sequencing of pure cultures obtained from chicken caecum.</title>
        <authorList>
            <person name="Medvecky M."/>
            <person name="Cejkova D."/>
            <person name="Polansky O."/>
            <person name="Karasova D."/>
            <person name="Kubasova T."/>
            <person name="Cizek A."/>
            <person name="Rychlik I."/>
        </authorList>
    </citation>
    <scope>NUCLEOTIDE SEQUENCE [LARGE SCALE GENOMIC DNA]</scope>
    <source>
        <strain evidence="6">An84</strain>
    </source>
</reference>
<evidence type="ECO:0000313" key="5">
    <source>
        <dbReference type="EMBL" id="OUN16368.1"/>
    </source>
</evidence>
<evidence type="ECO:0000256" key="3">
    <source>
        <dbReference type="ARBA" id="ARBA00022723"/>
    </source>
</evidence>
<dbReference type="RefSeq" id="WP_087368096.1">
    <property type="nucleotide sequence ID" value="NZ_NFHF01000040.1"/>
</dbReference>
<keyword evidence="2" id="KW-0808">Transferase</keyword>
<dbReference type="InterPro" id="IPR050748">
    <property type="entry name" value="Glycosyltrans_8_dom-fam"/>
</dbReference>
<proteinExistence type="predicted"/>
<dbReference type="InterPro" id="IPR029044">
    <property type="entry name" value="Nucleotide-diphossugar_trans"/>
</dbReference>
<dbReference type="PANTHER" id="PTHR13778">
    <property type="entry name" value="GLYCOSYLTRANSFERASE 8 DOMAIN-CONTAINING PROTEIN"/>
    <property type="match status" value="1"/>
</dbReference>
<dbReference type="PANTHER" id="PTHR13778:SF47">
    <property type="entry name" value="LIPOPOLYSACCHARIDE 1,3-GALACTOSYLTRANSFERASE"/>
    <property type="match status" value="1"/>
</dbReference>
<dbReference type="AlphaFoldDB" id="A0AB36MF93"/>
<sequence>MNDKISIIILTNGHENELESSIYSASRQPLDNKELIIVSSTDNEELRKRSDNGEFKFYVKLAEKLVDLREYALKKSTGNYVYFIDAGDMISDEKLVDLYEKLTTQKADIVVDDIMKLKDGYFRFYSEDKTEVRQVVFNNYLLFLRRFPTFRKLAGILIKKSLFEQVDASVLSAPSQELFAKLFLVSNKTIHVHDNSYIWRESDEHQLPEFEWSMNHLSTLNELVKKNQEDGYQAKIPKKISVAISVDDNTEKRIDTLIYSIYKNTNQLVDIYIIYNKISKSSLQLFNKLAEIFKDKLKIFPTKIPKKIENLLQKISLEGNHLPISAFYRIFLPELLPNLDRILYLDADTLVINDLNPLWQTDLQGAFIGCVPDLAVVVANSWGEQLLGPEKDNYFNSGVLLLDLNLFRKYSINLYFYQFILETTYFYVLGDQDALNLYFKNAVKLLDIKFNYVFKLLSTMPKNLEDVTILHFLGPHKPWNIWNEIPDEQMVAIRMYRKYRYELYQNKNITEPRISVIVTVQNNITGIRKNLESLLIQDYNNLEIIVIDGGSTDGAYEIIEQMVQYYPNIKYKKAFLNERMKQISLGLQMATGKYIYFLNGQEYVANDNLFTKLMAYKDKYQADIVSTNSGYYVLHEGVYRAYETNDKVIDFSDKTPQELLAMPTKKFKFISGNLINRSLTDNLNSKSDEQDNLIQILVQAKRIIYWDNNAWIKVEK</sequence>
<feature type="domain" description="Glycosyltransferase 2-like" evidence="4">
    <location>
        <begin position="6"/>
        <end position="136"/>
    </location>
</feature>
<dbReference type="Proteomes" id="UP000196255">
    <property type="component" value="Unassembled WGS sequence"/>
</dbReference>
<feature type="domain" description="Glycosyltransferase 2-like" evidence="4">
    <location>
        <begin position="515"/>
        <end position="648"/>
    </location>
</feature>
<dbReference type="InterPro" id="IPR002495">
    <property type="entry name" value="Glyco_trans_8"/>
</dbReference>
<keyword evidence="3" id="KW-0479">Metal-binding</keyword>
<dbReference type="SUPFAM" id="SSF53448">
    <property type="entry name" value="Nucleotide-diphospho-sugar transferases"/>
    <property type="match status" value="3"/>
</dbReference>
<keyword evidence="1" id="KW-0328">Glycosyltransferase</keyword>
<dbReference type="Pfam" id="PF01501">
    <property type="entry name" value="Glyco_transf_8"/>
    <property type="match status" value="1"/>
</dbReference>
<evidence type="ECO:0000313" key="6">
    <source>
        <dbReference type="Proteomes" id="UP000196255"/>
    </source>
</evidence>
<dbReference type="GO" id="GO:0046872">
    <property type="term" value="F:metal ion binding"/>
    <property type="evidence" value="ECO:0007669"/>
    <property type="project" value="UniProtKB-KW"/>
</dbReference>
<accession>A0AB36MF93</accession>
<protein>
    <recommendedName>
        <fullName evidence="4">Glycosyltransferase 2-like domain-containing protein</fullName>
    </recommendedName>
</protein>